<dbReference type="InterPro" id="IPR056884">
    <property type="entry name" value="NPHP3-like_N"/>
</dbReference>
<gene>
    <name evidence="3" type="ORF">K444DRAFT_663167</name>
</gene>
<dbReference type="GeneID" id="36594874"/>
<organism evidence="3 4">
    <name type="scientific">Hyaloscypha bicolor E</name>
    <dbReference type="NCBI Taxonomy" id="1095630"/>
    <lineage>
        <taxon>Eukaryota</taxon>
        <taxon>Fungi</taxon>
        <taxon>Dikarya</taxon>
        <taxon>Ascomycota</taxon>
        <taxon>Pezizomycotina</taxon>
        <taxon>Leotiomycetes</taxon>
        <taxon>Helotiales</taxon>
        <taxon>Hyaloscyphaceae</taxon>
        <taxon>Hyaloscypha</taxon>
        <taxon>Hyaloscypha bicolor</taxon>
    </lineage>
</organism>
<sequence length="652" mass="73633">MSLVLKSNIAQASAMRPMSQGEPPPVRKFLPAVGAMKFWATIFQKSMVLFKERYEEPRPRIIDKRTYCIRGKTDWLGVYDELEAARQVWKGKGFMGDVKKGMRAVLERVQVLRQPINLGSDIEFVSPVFAAIQIIVDAAKEASKVRAGVSDASGGDLEEKFGLIEQFLAIFENDEVVEGASVNLIASILKAVEDVIGYYTKNMLLKGGAALLRGEDYYKYLKESQERIKLSCESLILQAKTSDMCRTRQLWNKVDEGAWFKFIPIFGEILRLIIMTILCPGYRELMAEQQKLNHDQQIVKDNTQEILEYQQREATKLNEVIGLLEGYQRNLDQHQNLLLHGNGQINALNKQTAYSNTPSIDALDIKRWTPSPQPQLAPVVWITQRELRTLLGVLDLDEVDTKYIKQRGGQYPDNHRARVEQLVTTAQFREWIGTAASHILLIHGDFGEPSKHYVSALSLFCTTIVEALRRMNRFLPLVFFCGSHLDTRDGPIGGEGIIKSLVAQLLRQQIFDTRQLHQEIDLNKVNSGDVVELCVWFRWLARRVPENVTLFCLIDGIILYERSDYEYTMGQVLAYLLELTRDLSIRSILKVLITSPGATAKVRQHPAFYGGNNILSMATMSPLGQGSSEARLARQLGENLGDLRPGSLLIGS</sequence>
<dbReference type="PANTHER" id="PTHR40619">
    <property type="entry name" value="FUNGAL STAND N-TERMINAL GOODBYE DOMAIN-CONTAINING PROTEIN"/>
    <property type="match status" value="1"/>
</dbReference>
<keyword evidence="1" id="KW-0677">Repeat</keyword>
<dbReference type="Pfam" id="PF24883">
    <property type="entry name" value="NPHP3_N"/>
    <property type="match status" value="1"/>
</dbReference>
<evidence type="ECO:0000259" key="2">
    <source>
        <dbReference type="Pfam" id="PF24883"/>
    </source>
</evidence>
<protein>
    <recommendedName>
        <fullName evidence="2">Nephrocystin 3-like N-terminal domain-containing protein</fullName>
    </recommendedName>
</protein>
<evidence type="ECO:0000256" key="1">
    <source>
        <dbReference type="ARBA" id="ARBA00022737"/>
    </source>
</evidence>
<evidence type="ECO:0000313" key="4">
    <source>
        <dbReference type="Proteomes" id="UP000235371"/>
    </source>
</evidence>
<feature type="domain" description="Nephrocystin 3-like N-terminal" evidence="2">
    <location>
        <begin position="420"/>
        <end position="595"/>
    </location>
</feature>
<proteinExistence type="predicted"/>
<dbReference type="Proteomes" id="UP000235371">
    <property type="component" value="Unassembled WGS sequence"/>
</dbReference>
<dbReference type="RefSeq" id="XP_024737234.1">
    <property type="nucleotide sequence ID" value="XM_024886797.1"/>
</dbReference>
<dbReference type="AlphaFoldDB" id="A0A2J6TBB8"/>
<name>A0A2J6TBB8_9HELO</name>
<accession>A0A2J6TBB8</accession>
<evidence type="ECO:0000313" key="3">
    <source>
        <dbReference type="EMBL" id="PMD60330.1"/>
    </source>
</evidence>
<keyword evidence="4" id="KW-1185">Reference proteome</keyword>
<dbReference type="InParanoid" id="A0A2J6TBB8"/>
<dbReference type="PANTHER" id="PTHR40619:SF3">
    <property type="entry name" value="FUNGAL STAND N-TERMINAL GOODBYE DOMAIN-CONTAINING PROTEIN"/>
    <property type="match status" value="1"/>
</dbReference>
<dbReference type="EMBL" id="KZ613790">
    <property type="protein sequence ID" value="PMD60330.1"/>
    <property type="molecule type" value="Genomic_DNA"/>
</dbReference>
<dbReference type="OrthoDB" id="5419927at2759"/>
<reference evidence="3 4" key="1">
    <citation type="submission" date="2016-04" db="EMBL/GenBank/DDBJ databases">
        <title>A degradative enzymes factory behind the ericoid mycorrhizal symbiosis.</title>
        <authorList>
            <consortium name="DOE Joint Genome Institute"/>
            <person name="Martino E."/>
            <person name="Morin E."/>
            <person name="Grelet G."/>
            <person name="Kuo A."/>
            <person name="Kohler A."/>
            <person name="Daghino S."/>
            <person name="Barry K."/>
            <person name="Choi C."/>
            <person name="Cichocki N."/>
            <person name="Clum A."/>
            <person name="Copeland A."/>
            <person name="Hainaut M."/>
            <person name="Haridas S."/>
            <person name="Labutti K."/>
            <person name="Lindquist E."/>
            <person name="Lipzen A."/>
            <person name="Khouja H.-R."/>
            <person name="Murat C."/>
            <person name="Ohm R."/>
            <person name="Olson A."/>
            <person name="Spatafora J."/>
            <person name="Veneault-Fourrey C."/>
            <person name="Henrissat B."/>
            <person name="Grigoriev I."/>
            <person name="Martin F."/>
            <person name="Perotto S."/>
        </authorList>
    </citation>
    <scope>NUCLEOTIDE SEQUENCE [LARGE SCALE GENOMIC DNA]</scope>
    <source>
        <strain evidence="3 4">E</strain>
    </source>
</reference>